<dbReference type="InterPro" id="IPR047654">
    <property type="entry name" value="IS1634_transpos"/>
</dbReference>
<dbReference type="GO" id="GO:0003677">
    <property type="term" value="F:DNA binding"/>
    <property type="evidence" value="ECO:0007669"/>
    <property type="project" value="InterPro"/>
</dbReference>
<dbReference type="PANTHER" id="PTHR34614">
    <property type="match status" value="1"/>
</dbReference>
<dbReference type="NCBIfam" id="NF033559">
    <property type="entry name" value="transpos_IS1634"/>
    <property type="match status" value="1"/>
</dbReference>
<reference evidence="3" key="1">
    <citation type="journal article" date="2020" name="mSystems">
        <title>Genome- and Community-Level Interaction Insights into Carbon Utilization and Element Cycling Functions of Hydrothermarchaeota in Hydrothermal Sediment.</title>
        <authorList>
            <person name="Zhou Z."/>
            <person name="Liu Y."/>
            <person name="Xu W."/>
            <person name="Pan J."/>
            <person name="Luo Z.H."/>
            <person name="Li M."/>
        </authorList>
    </citation>
    <scope>NUCLEOTIDE SEQUENCE [LARGE SCALE GENOMIC DNA]</scope>
    <source>
        <strain evidence="3">HyVt-458</strain>
    </source>
</reference>
<protein>
    <submittedName>
        <fullName evidence="3">IS1634 family transposase</fullName>
    </submittedName>
</protein>
<evidence type="ECO:0000259" key="2">
    <source>
        <dbReference type="Pfam" id="PF01609"/>
    </source>
</evidence>
<gene>
    <name evidence="3" type="ORF">ENJ12_01610</name>
</gene>
<feature type="region of interest" description="Disordered" evidence="1">
    <location>
        <begin position="238"/>
        <end position="258"/>
    </location>
</feature>
<name>A0A831WCC5_9GAMM</name>
<feature type="domain" description="Transposase IS4-like" evidence="2">
    <location>
        <begin position="185"/>
        <end position="489"/>
    </location>
</feature>
<dbReference type="InterPro" id="IPR002559">
    <property type="entry name" value="Transposase_11"/>
</dbReference>
<dbReference type="GO" id="GO:0006313">
    <property type="term" value="P:DNA transposition"/>
    <property type="evidence" value="ECO:0007669"/>
    <property type="project" value="InterPro"/>
</dbReference>
<dbReference type="InterPro" id="IPR012337">
    <property type="entry name" value="RNaseH-like_sf"/>
</dbReference>
<evidence type="ECO:0000313" key="3">
    <source>
        <dbReference type="EMBL" id="HEC05524.1"/>
    </source>
</evidence>
<sequence length="566" mass="64515">QAQIIVNLLLHKYSRAELLAISGADEEQQSSGAAKQKRDGRDLRTIDLNSLEQNNSRTVGGEALALSALLEVHLPECLGSLGFNHTQIHAAMGNIIGRMLLPGSELSTHDWLQKQSGLGELLNFEFEKQGLSALYRASDLLWAQHEKIEDYLYKQHAALFDFEECITLYDLTNTFFEGTGKYNDLAAYGHSKERRNDCPLVTLALVLDGSGFSRRSRIFPGNVSEPATLEQMIEQLRSPLDPNREEPGNDGADEGNTALDLRPVPTIIMDAGIASEENIQWLQDHGYKYIVVSRKRHMEFDEEHCVAVKERKNDTLRAVRIEREDGEVELYCHSQRKEEKEAAMQQRFSGRLEAELAHLAEGLHLPHRLKNAKKVCERIGRLRQKYSRASRYYEITTQTDEAGEKAIAIHYKRITPKSDDPNAHPGVYCLRSNQVQWDEQQLWSTYTLLTDLEAVFRSLKSELGMRPVYHQKTHRVEGHIFITLLAYNLVHQIRRRLKEQGIDYSWDRIRATMSTQVRITTSLRGEGGEQIHVRKSCRPSADQQVLLRALGLDWLPGRTEKTVVTP</sequence>
<accession>A0A831WCC5</accession>
<dbReference type="Proteomes" id="UP000886339">
    <property type="component" value="Unassembled WGS sequence"/>
</dbReference>
<proteinExistence type="predicted"/>
<dbReference type="GO" id="GO:0004803">
    <property type="term" value="F:transposase activity"/>
    <property type="evidence" value="ECO:0007669"/>
    <property type="project" value="InterPro"/>
</dbReference>
<evidence type="ECO:0000256" key="1">
    <source>
        <dbReference type="SAM" id="MobiDB-lite"/>
    </source>
</evidence>
<dbReference type="SUPFAM" id="SSF53098">
    <property type="entry name" value="Ribonuclease H-like"/>
    <property type="match status" value="1"/>
</dbReference>
<dbReference type="PANTHER" id="PTHR34614:SF2">
    <property type="entry name" value="TRANSPOSASE IS4-LIKE DOMAIN-CONTAINING PROTEIN"/>
    <property type="match status" value="1"/>
</dbReference>
<organism evidence="3">
    <name type="scientific">Thiolapillus brandeum</name>
    <dbReference type="NCBI Taxonomy" id="1076588"/>
    <lineage>
        <taxon>Bacteria</taxon>
        <taxon>Pseudomonadati</taxon>
        <taxon>Pseudomonadota</taxon>
        <taxon>Gammaproteobacteria</taxon>
        <taxon>Chromatiales</taxon>
        <taxon>Sedimenticolaceae</taxon>
        <taxon>Thiolapillus</taxon>
    </lineage>
</organism>
<dbReference type="EMBL" id="DRLF01000064">
    <property type="protein sequence ID" value="HEC05524.1"/>
    <property type="molecule type" value="Genomic_DNA"/>
</dbReference>
<dbReference type="AlphaFoldDB" id="A0A831WCC5"/>
<dbReference type="Pfam" id="PF01609">
    <property type="entry name" value="DDE_Tnp_1"/>
    <property type="match status" value="1"/>
</dbReference>
<comment type="caution">
    <text evidence="3">The sequence shown here is derived from an EMBL/GenBank/DDBJ whole genome shotgun (WGS) entry which is preliminary data.</text>
</comment>
<feature type="non-terminal residue" evidence="3">
    <location>
        <position position="1"/>
    </location>
</feature>